<reference evidence="3" key="1">
    <citation type="submission" date="2019-09" db="EMBL/GenBank/DDBJ databases">
        <title>Bird 10,000 Genomes (B10K) Project - Family phase.</title>
        <authorList>
            <person name="Zhang G."/>
        </authorList>
    </citation>
    <scope>NUCLEOTIDE SEQUENCE</scope>
    <source>
        <strain evidence="3">B10K-DU-001-08</strain>
        <tissue evidence="3">Muscle</tissue>
    </source>
</reference>
<dbReference type="Pfam" id="PF02758">
    <property type="entry name" value="PYRIN"/>
    <property type="match status" value="1"/>
</dbReference>
<keyword evidence="4" id="KW-1185">Reference proteome</keyword>
<feature type="domain" description="CARD" evidence="1">
    <location>
        <begin position="96"/>
        <end position="143"/>
    </location>
</feature>
<dbReference type="OrthoDB" id="9428560at2759"/>
<feature type="domain" description="Pyrin" evidence="2">
    <location>
        <begin position="1"/>
        <end position="92"/>
    </location>
</feature>
<dbReference type="InterPro" id="IPR001315">
    <property type="entry name" value="CARD"/>
</dbReference>
<evidence type="ECO:0000313" key="4">
    <source>
        <dbReference type="Proteomes" id="UP000613066"/>
    </source>
</evidence>
<dbReference type="Pfam" id="PF00619">
    <property type="entry name" value="CARD"/>
    <property type="match status" value="1"/>
</dbReference>
<accession>A0A851NMW4</accession>
<feature type="non-terminal residue" evidence="3">
    <location>
        <position position="1"/>
    </location>
</feature>
<comment type="caution">
    <text evidence="3">The sequence shown here is derived from an EMBL/GenBank/DDBJ whole genome shotgun (WGS) entry which is preliminary data.</text>
</comment>
<dbReference type="Gene3D" id="1.10.533.10">
    <property type="entry name" value="Death Domain, Fas"/>
    <property type="match status" value="2"/>
</dbReference>
<gene>
    <name evidence="3" type="primary">Pycard</name>
    <name evidence="3" type="ORF">PENPIL_R15462</name>
</gene>
<feature type="non-terminal residue" evidence="3">
    <location>
        <position position="143"/>
    </location>
</feature>
<dbReference type="InterPro" id="IPR004020">
    <property type="entry name" value="DAPIN"/>
</dbReference>
<dbReference type="PROSITE" id="PS50824">
    <property type="entry name" value="DAPIN"/>
    <property type="match status" value="1"/>
</dbReference>
<dbReference type="EMBL" id="WBMW01002830">
    <property type="protein sequence ID" value="NXC43761.1"/>
    <property type="molecule type" value="Genomic_DNA"/>
</dbReference>
<dbReference type="AlphaFoldDB" id="A0A851NMW4"/>
<name>A0A851NMW4_9GALL</name>
<evidence type="ECO:0000259" key="1">
    <source>
        <dbReference type="PROSITE" id="PS50209"/>
    </source>
</evidence>
<evidence type="ECO:0000313" key="3">
    <source>
        <dbReference type="EMBL" id="NXC43761.1"/>
    </source>
</evidence>
<dbReference type="InterPro" id="IPR011029">
    <property type="entry name" value="DEATH-like_dom_sf"/>
</dbReference>
<dbReference type="Proteomes" id="UP000613066">
    <property type="component" value="Unassembled WGS sequence"/>
</dbReference>
<dbReference type="PROSITE" id="PS50209">
    <property type="entry name" value="CARD"/>
    <property type="match status" value="1"/>
</dbReference>
<evidence type="ECO:0000259" key="2">
    <source>
        <dbReference type="PROSITE" id="PS50824"/>
    </source>
</evidence>
<proteinExistence type="predicted"/>
<protein>
    <submittedName>
        <fullName evidence="3">ASC protein</fullName>
    </submittedName>
</protein>
<dbReference type="SUPFAM" id="SSF47986">
    <property type="entry name" value="DEATH domain"/>
    <property type="match status" value="2"/>
</dbReference>
<dbReference type="GO" id="GO:0042981">
    <property type="term" value="P:regulation of apoptotic process"/>
    <property type="evidence" value="ECO:0007669"/>
    <property type="project" value="InterPro"/>
</dbReference>
<dbReference type="SMART" id="SM01289">
    <property type="entry name" value="PYRIN"/>
    <property type="match status" value="1"/>
</dbReference>
<organism evidence="3 4">
    <name type="scientific">Penelope pileata</name>
    <dbReference type="NCBI Taxonomy" id="1118817"/>
    <lineage>
        <taxon>Eukaryota</taxon>
        <taxon>Metazoa</taxon>
        <taxon>Chordata</taxon>
        <taxon>Craniata</taxon>
        <taxon>Vertebrata</taxon>
        <taxon>Euteleostomi</taxon>
        <taxon>Archelosauria</taxon>
        <taxon>Archosauria</taxon>
        <taxon>Dinosauria</taxon>
        <taxon>Saurischia</taxon>
        <taxon>Theropoda</taxon>
        <taxon>Coelurosauria</taxon>
        <taxon>Aves</taxon>
        <taxon>Neognathae</taxon>
        <taxon>Galloanserae</taxon>
        <taxon>Galliformes</taxon>
        <taxon>Cracidae</taxon>
        <taxon>Penelope</taxon>
    </lineage>
</organism>
<sequence>MRNAVAELLWAILEQLEEDALLKFKRELSKIQPKEGYERIELQSVEELSPAALASLLYSHYGRPHCVEVTADVLGAMGRMDLADALLDRLNHGAWFIEQHREFLIQRACNVSEIIKELLQEGVLSPEQRDSIMEETMNQKRMQ</sequence>